<dbReference type="EMBL" id="VXLC01000001">
    <property type="protein sequence ID" value="KAA8890011.1"/>
    <property type="molecule type" value="Genomic_DNA"/>
</dbReference>
<reference evidence="2 3" key="1">
    <citation type="submission" date="2019-09" db="EMBL/GenBank/DDBJ databases">
        <authorList>
            <person name="Wang X."/>
        </authorList>
    </citation>
    <scope>NUCLEOTIDE SEQUENCE [LARGE SCALE GENOMIC DNA]</scope>
    <source>
        <strain evidence="2 3">CICC 11023</strain>
    </source>
</reference>
<gene>
    <name evidence="2" type="ORF">F3087_01430</name>
</gene>
<evidence type="ECO:0000259" key="1">
    <source>
        <dbReference type="PROSITE" id="PS50943"/>
    </source>
</evidence>
<dbReference type="GO" id="GO:0003677">
    <property type="term" value="F:DNA binding"/>
    <property type="evidence" value="ECO:0007669"/>
    <property type="project" value="InterPro"/>
</dbReference>
<accession>A0A5N0EQU5</accession>
<name>A0A5N0EQU5_9NOCA</name>
<evidence type="ECO:0000313" key="3">
    <source>
        <dbReference type="Proteomes" id="UP000323876"/>
    </source>
</evidence>
<dbReference type="InterPro" id="IPR010982">
    <property type="entry name" value="Lambda_DNA-bd_dom_sf"/>
</dbReference>
<organism evidence="2 3">
    <name type="scientific">Nocardia colli</name>
    <dbReference type="NCBI Taxonomy" id="2545717"/>
    <lineage>
        <taxon>Bacteria</taxon>
        <taxon>Bacillati</taxon>
        <taxon>Actinomycetota</taxon>
        <taxon>Actinomycetes</taxon>
        <taxon>Mycobacteriales</taxon>
        <taxon>Nocardiaceae</taxon>
        <taxon>Nocardia</taxon>
    </lineage>
</organism>
<evidence type="ECO:0000313" key="2">
    <source>
        <dbReference type="EMBL" id="KAA8890011.1"/>
    </source>
</evidence>
<proteinExistence type="predicted"/>
<dbReference type="PROSITE" id="PS50943">
    <property type="entry name" value="HTH_CROC1"/>
    <property type="match status" value="1"/>
</dbReference>
<dbReference type="SUPFAM" id="SSF47413">
    <property type="entry name" value="lambda repressor-like DNA-binding domains"/>
    <property type="match status" value="1"/>
</dbReference>
<dbReference type="Pfam" id="PF19054">
    <property type="entry name" value="DUF5753"/>
    <property type="match status" value="1"/>
</dbReference>
<dbReference type="InterPro" id="IPR043917">
    <property type="entry name" value="DUF5753"/>
</dbReference>
<dbReference type="Pfam" id="PF13560">
    <property type="entry name" value="HTH_31"/>
    <property type="match status" value="1"/>
</dbReference>
<sequence>MAPLSPTVARWELMLRIRRRRTEFDVSASVVAKELGFTLSYWSKVEKERILAEDKLKKLMALFEFDQAERAEMLRLREIAKQRGWWSSYADLLTDSLVRLYGLELGAQKVRTYDSVLIPALLQTADYARALLLSDVARIRQVDIDRLVQVRLRRQQRLIAEDPLHLTAVVNEAALTQQIGGREIRQGQLCHLAAMVEQHPDTIDIRVIPFEAAGGGLLGGATFHLLSFDNTLLPDIAWTETLIYQALIEDTEPVRHLDTLFANTMADSALPQAESLALIEQKIAAG</sequence>
<comment type="caution">
    <text evidence="2">The sequence shown here is derived from an EMBL/GenBank/DDBJ whole genome shotgun (WGS) entry which is preliminary data.</text>
</comment>
<dbReference type="AlphaFoldDB" id="A0A5N0EQU5"/>
<protein>
    <submittedName>
        <fullName evidence="2">Helix-turn-helix domain-containing protein</fullName>
    </submittedName>
</protein>
<dbReference type="OrthoDB" id="4285266at2"/>
<dbReference type="Proteomes" id="UP000323876">
    <property type="component" value="Unassembled WGS sequence"/>
</dbReference>
<feature type="domain" description="HTH cro/C1-type" evidence="1">
    <location>
        <begin position="17"/>
        <end position="70"/>
    </location>
</feature>
<dbReference type="InterPro" id="IPR001387">
    <property type="entry name" value="Cro/C1-type_HTH"/>
</dbReference>
<keyword evidence="3" id="KW-1185">Reference proteome</keyword>
<dbReference type="RefSeq" id="WP_150399926.1">
    <property type="nucleotide sequence ID" value="NZ_VXLC01000001.1"/>
</dbReference>